<proteinExistence type="predicted"/>
<name>A0A4S8KD32_MUSBA</name>
<protein>
    <submittedName>
        <fullName evidence="2">Uncharacterized protein</fullName>
    </submittedName>
</protein>
<dbReference type="InterPro" id="IPR036322">
    <property type="entry name" value="WD40_repeat_dom_sf"/>
</dbReference>
<dbReference type="STRING" id="52838.A0A4S8KD32"/>
<dbReference type="InterPro" id="IPR001680">
    <property type="entry name" value="WD40_rpt"/>
</dbReference>
<reference evidence="2 3" key="1">
    <citation type="journal article" date="2019" name="Nat. Plants">
        <title>Genome sequencing of Musa balbisiana reveals subgenome evolution and function divergence in polyploid bananas.</title>
        <authorList>
            <person name="Yao X."/>
        </authorList>
    </citation>
    <scope>NUCLEOTIDE SEQUENCE [LARGE SCALE GENOMIC DNA]</scope>
    <source>
        <strain evidence="3">cv. DH-PKW</strain>
        <tissue evidence="2">Leaves</tissue>
    </source>
</reference>
<dbReference type="AlphaFoldDB" id="A0A4S8KD32"/>
<evidence type="ECO:0000313" key="2">
    <source>
        <dbReference type="EMBL" id="THU73102.1"/>
    </source>
</evidence>
<accession>A0A4S8KD32</accession>
<dbReference type="Proteomes" id="UP000317650">
    <property type="component" value="Chromosome 4"/>
</dbReference>
<evidence type="ECO:0000313" key="3">
    <source>
        <dbReference type="Proteomes" id="UP000317650"/>
    </source>
</evidence>
<sequence>MGKVVSEVAAHSQAVTSIYESQSGNLLLTSGSDNLHNLFDLRTLEICGTFRASGEPTCISSNRSKRSGLPVLLRGEISCGCDRWI</sequence>
<dbReference type="SUPFAM" id="SSF50978">
    <property type="entry name" value="WD40 repeat-like"/>
    <property type="match status" value="1"/>
</dbReference>
<dbReference type="InterPro" id="IPR015943">
    <property type="entry name" value="WD40/YVTN_repeat-like_dom_sf"/>
</dbReference>
<gene>
    <name evidence="2" type="ORF">C4D60_Mb04t19260</name>
</gene>
<evidence type="ECO:0000256" key="1">
    <source>
        <dbReference type="PROSITE-ProRule" id="PRU00221"/>
    </source>
</evidence>
<dbReference type="EMBL" id="PYDT01000001">
    <property type="protein sequence ID" value="THU73102.1"/>
    <property type="molecule type" value="Genomic_DNA"/>
</dbReference>
<comment type="caution">
    <text evidence="2">The sequence shown here is derived from an EMBL/GenBank/DDBJ whole genome shotgun (WGS) entry which is preliminary data.</text>
</comment>
<dbReference type="Gene3D" id="2.130.10.10">
    <property type="entry name" value="YVTN repeat-like/Quinoprotein amine dehydrogenase"/>
    <property type="match status" value="1"/>
</dbReference>
<feature type="repeat" description="WD" evidence="1">
    <location>
        <begin position="8"/>
        <end position="43"/>
    </location>
</feature>
<keyword evidence="1" id="KW-0853">WD repeat</keyword>
<dbReference type="PROSITE" id="PS50082">
    <property type="entry name" value="WD_REPEATS_2"/>
    <property type="match status" value="1"/>
</dbReference>
<keyword evidence="3" id="KW-1185">Reference proteome</keyword>
<organism evidence="2 3">
    <name type="scientific">Musa balbisiana</name>
    <name type="common">Banana</name>
    <dbReference type="NCBI Taxonomy" id="52838"/>
    <lineage>
        <taxon>Eukaryota</taxon>
        <taxon>Viridiplantae</taxon>
        <taxon>Streptophyta</taxon>
        <taxon>Embryophyta</taxon>
        <taxon>Tracheophyta</taxon>
        <taxon>Spermatophyta</taxon>
        <taxon>Magnoliopsida</taxon>
        <taxon>Liliopsida</taxon>
        <taxon>Zingiberales</taxon>
        <taxon>Musaceae</taxon>
        <taxon>Musa</taxon>
    </lineage>
</organism>